<dbReference type="Proteomes" id="UP001212602">
    <property type="component" value="Unassembled WGS sequence"/>
</dbReference>
<dbReference type="GO" id="GO:0016787">
    <property type="term" value="F:hydrolase activity"/>
    <property type="evidence" value="ECO:0007669"/>
    <property type="project" value="InterPro"/>
</dbReference>
<evidence type="ECO:0000313" key="4">
    <source>
        <dbReference type="Proteomes" id="UP001212602"/>
    </source>
</evidence>
<dbReference type="RefSeq" id="WP_271429453.1">
    <property type="nucleotide sequence ID" value="NZ_JAQIPB010000009.1"/>
</dbReference>
<feature type="domain" description="Amidohydrolase-related" evidence="2">
    <location>
        <begin position="147"/>
        <end position="321"/>
    </location>
</feature>
<organism evidence="3 4">
    <name type="scientific">Xenophilus arseniciresistens</name>
    <dbReference type="NCBI Taxonomy" id="1283306"/>
    <lineage>
        <taxon>Bacteria</taxon>
        <taxon>Pseudomonadati</taxon>
        <taxon>Pseudomonadota</taxon>
        <taxon>Betaproteobacteria</taxon>
        <taxon>Burkholderiales</taxon>
        <taxon>Comamonadaceae</taxon>
        <taxon>Xenophilus</taxon>
    </lineage>
</organism>
<feature type="chain" id="PRO_5041911978" evidence="1">
    <location>
        <begin position="27"/>
        <end position="333"/>
    </location>
</feature>
<reference evidence="3" key="1">
    <citation type="submission" date="2023-01" db="EMBL/GenBank/DDBJ databases">
        <title>Xenophilus mangrovi sp. nov., isolated from soil of Mangrove nature reserve.</title>
        <authorList>
            <person name="Xu S."/>
            <person name="Liu Z."/>
            <person name="Xu Y."/>
        </authorList>
    </citation>
    <scope>NUCLEOTIDE SEQUENCE</scope>
    <source>
        <strain evidence="3">YW8</strain>
    </source>
</reference>
<accession>A0AAE3T0M2</accession>
<dbReference type="InterPro" id="IPR006680">
    <property type="entry name" value="Amidohydro-rel"/>
</dbReference>
<dbReference type="EMBL" id="JAQIPB010000009">
    <property type="protein sequence ID" value="MDA7418234.1"/>
    <property type="molecule type" value="Genomic_DNA"/>
</dbReference>
<dbReference type="Gene3D" id="3.20.20.140">
    <property type="entry name" value="Metal-dependent hydrolases"/>
    <property type="match status" value="1"/>
</dbReference>
<protein>
    <submittedName>
        <fullName evidence="3">Amidohydrolase family protein</fullName>
    </submittedName>
</protein>
<keyword evidence="1" id="KW-0732">Signal</keyword>
<dbReference type="SUPFAM" id="SSF51556">
    <property type="entry name" value="Metallo-dependent hydrolases"/>
    <property type="match status" value="1"/>
</dbReference>
<evidence type="ECO:0000256" key="1">
    <source>
        <dbReference type="SAM" id="SignalP"/>
    </source>
</evidence>
<dbReference type="AlphaFoldDB" id="A0AAE3T0M2"/>
<keyword evidence="4" id="KW-1185">Reference proteome</keyword>
<feature type="signal peptide" evidence="1">
    <location>
        <begin position="1"/>
        <end position="26"/>
    </location>
</feature>
<proteinExistence type="predicted"/>
<comment type="caution">
    <text evidence="3">The sequence shown here is derived from an EMBL/GenBank/DDBJ whole genome shotgun (WGS) entry which is preliminary data.</text>
</comment>
<dbReference type="Pfam" id="PF04909">
    <property type="entry name" value="Amidohydro_2"/>
    <property type="match status" value="1"/>
</dbReference>
<sequence>MTPAGRLRSAWAIAALAWAFGAPVQAADYAGPLFDTHLHYNEEAWNGNAGPFPPAEALARMQRNGVRAIVGNSRPNEGTRILAALRETREAGVTVVPFIRLYRNRADYTNWFRDESIHEMVLAELARGTAAGPYRGIGEFHLYDSANADGPVARKLMALAEQRQLAVLAHVDDVAVDKLMAHTPSGGRALRLIWAHTGIGGVPVARVRELLDRYPGLVGELSYRPGLTCAGDPLPEAPGANAGSGGERYPARARGGRLCPEWRALIEAYPTRFMIGSDTWVNQRWVDYDGLMQGYRRWLGELPPSLAQQLAWGNAAALFGLAPALFTGAETRR</sequence>
<name>A0AAE3T0M2_9BURK</name>
<dbReference type="InterPro" id="IPR032466">
    <property type="entry name" value="Metal_Hydrolase"/>
</dbReference>
<evidence type="ECO:0000259" key="2">
    <source>
        <dbReference type="Pfam" id="PF04909"/>
    </source>
</evidence>
<gene>
    <name evidence="3" type="ORF">PGB34_17855</name>
</gene>
<evidence type="ECO:0000313" key="3">
    <source>
        <dbReference type="EMBL" id="MDA7418234.1"/>
    </source>
</evidence>